<evidence type="ECO:0000313" key="3">
    <source>
        <dbReference type="Proteomes" id="UP000002358"/>
    </source>
</evidence>
<dbReference type="GeneID" id="103317479"/>
<dbReference type="InterPro" id="IPR016181">
    <property type="entry name" value="Acyl_CoA_acyltransferase"/>
</dbReference>
<dbReference type="PANTHER" id="PTHR20905">
    <property type="entry name" value="N-ACETYLTRANSFERASE-RELATED"/>
    <property type="match status" value="1"/>
</dbReference>
<dbReference type="OrthoDB" id="6588672at2759"/>
<dbReference type="InParanoid" id="A0A7M7QRV2"/>
<dbReference type="AlphaFoldDB" id="A0A7M7QRV2"/>
<dbReference type="SMR" id="A0A7M7QRV2"/>
<accession>A0A7M7QRV2</accession>
<evidence type="ECO:0000259" key="1">
    <source>
        <dbReference type="PROSITE" id="PS51186"/>
    </source>
</evidence>
<keyword evidence="3" id="KW-1185">Reference proteome</keyword>
<organism evidence="2 3">
    <name type="scientific">Nasonia vitripennis</name>
    <name type="common">Parasitic wasp</name>
    <dbReference type="NCBI Taxonomy" id="7425"/>
    <lineage>
        <taxon>Eukaryota</taxon>
        <taxon>Metazoa</taxon>
        <taxon>Ecdysozoa</taxon>
        <taxon>Arthropoda</taxon>
        <taxon>Hexapoda</taxon>
        <taxon>Insecta</taxon>
        <taxon>Pterygota</taxon>
        <taxon>Neoptera</taxon>
        <taxon>Endopterygota</taxon>
        <taxon>Hymenoptera</taxon>
        <taxon>Apocrita</taxon>
        <taxon>Proctotrupomorpha</taxon>
        <taxon>Chalcidoidea</taxon>
        <taxon>Pteromalidae</taxon>
        <taxon>Pteromalinae</taxon>
        <taxon>Nasonia</taxon>
    </lineage>
</organism>
<dbReference type="InterPro" id="IPR000182">
    <property type="entry name" value="GNAT_dom"/>
</dbReference>
<dbReference type="RefSeq" id="XP_032451863.1">
    <property type="nucleotide sequence ID" value="XM_032595972.1"/>
</dbReference>
<dbReference type="PANTHER" id="PTHR20905:SF28">
    <property type="entry name" value="GH28833P-RELATED"/>
    <property type="match status" value="1"/>
</dbReference>
<dbReference type="EnsemblMetazoa" id="XM_032595972">
    <property type="protein sequence ID" value="XP_032451863"/>
    <property type="gene ID" value="LOC103317479"/>
</dbReference>
<dbReference type="CDD" id="cd04301">
    <property type="entry name" value="NAT_SF"/>
    <property type="match status" value="1"/>
</dbReference>
<evidence type="ECO:0000313" key="2">
    <source>
        <dbReference type="EnsemblMetazoa" id="XP_032451863"/>
    </source>
</evidence>
<proteinExistence type="predicted"/>
<protein>
    <recommendedName>
        <fullName evidence="1">N-acetyltransferase domain-containing protein</fullName>
    </recommendedName>
</protein>
<dbReference type="GO" id="GO:0008080">
    <property type="term" value="F:N-acetyltransferase activity"/>
    <property type="evidence" value="ECO:0007669"/>
    <property type="project" value="TreeGrafter"/>
</dbReference>
<sequence length="303" mass="34261">MNSFALNSSTDINLFKRRSSLFKPTLDDDDVLKQSLSAFIQSHREQELTVSDAPITWERLSTGYRIVDFQVDRTEELLELLKVHYFCSNHSCASSTLYIDSNTINKYQKFILDLISNSNSFCAIEEGTGEIVGVAMTKITLTEEDNYEEENRVLTSKDVFNVLKLEKALLKEAKSNKKYQFDKYCCIHVVCVKPKYYGKGIGTSLVRACLSKAQEQQCPLCIGIFSAGPSQTIAQRFGFEILAKMPWINVKTSKNKNNHPHVESSLLENSFVTCMGLLLPPNKDINRISNKSKDESTYGQNTS</sequence>
<dbReference type="Gene3D" id="3.40.630.30">
    <property type="match status" value="1"/>
</dbReference>
<dbReference type="PROSITE" id="PS51186">
    <property type="entry name" value="GNAT"/>
    <property type="match status" value="1"/>
</dbReference>
<feature type="domain" description="N-acetyltransferase" evidence="1">
    <location>
        <begin position="64"/>
        <end position="257"/>
    </location>
</feature>
<reference evidence="2" key="1">
    <citation type="submission" date="2021-01" db="UniProtKB">
        <authorList>
            <consortium name="EnsemblMetazoa"/>
        </authorList>
    </citation>
    <scope>IDENTIFICATION</scope>
</reference>
<dbReference type="SUPFAM" id="SSF55729">
    <property type="entry name" value="Acyl-CoA N-acyltransferases (Nat)"/>
    <property type="match status" value="1"/>
</dbReference>
<dbReference type="Proteomes" id="UP000002358">
    <property type="component" value="Chromosome 1"/>
</dbReference>
<dbReference type="KEGG" id="nvi:103317479"/>
<name>A0A7M7QRV2_NASVI</name>
<dbReference type="Pfam" id="PF00583">
    <property type="entry name" value="Acetyltransf_1"/>
    <property type="match status" value="1"/>
</dbReference>